<dbReference type="PANTHER" id="PTHR33360">
    <property type="entry name" value="TRANSPOSASE FOR INSERTION SEQUENCE ELEMENT IS200"/>
    <property type="match status" value="1"/>
</dbReference>
<protein>
    <submittedName>
        <fullName evidence="2">Transposase</fullName>
    </submittedName>
</protein>
<dbReference type="GO" id="GO:0003677">
    <property type="term" value="F:DNA binding"/>
    <property type="evidence" value="ECO:0007669"/>
    <property type="project" value="InterPro"/>
</dbReference>
<organism evidence="2 3">
    <name type="scientific">Emticicia aquatilis</name>
    <dbReference type="NCBI Taxonomy" id="1537369"/>
    <lineage>
        <taxon>Bacteria</taxon>
        <taxon>Pseudomonadati</taxon>
        <taxon>Bacteroidota</taxon>
        <taxon>Cytophagia</taxon>
        <taxon>Cytophagales</taxon>
        <taxon>Leadbetterellaceae</taxon>
        <taxon>Emticicia</taxon>
    </lineage>
</organism>
<dbReference type="InterPro" id="IPR002686">
    <property type="entry name" value="Transposase_17"/>
</dbReference>
<reference evidence="2" key="2">
    <citation type="submission" date="2020-09" db="EMBL/GenBank/DDBJ databases">
        <authorList>
            <person name="Sun Q."/>
            <person name="Zhou Y."/>
        </authorList>
    </citation>
    <scope>NUCLEOTIDE SEQUENCE</scope>
    <source>
        <strain evidence="2">CGMCC 1.15958</strain>
    </source>
</reference>
<dbReference type="InterPro" id="IPR036515">
    <property type="entry name" value="Transposase_17_sf"/>
</dbReference>
<accession>A0A916YPP0</accession>
<comment type="caution">
    <text evidence="2">The sequence shown here is derived from an EMBL/GenBank/DDBJ whole genome shotgun (WGS) entry which is preliminary data.</text>
</comment>
<dbReference type="EMBL" id="BMKK01000003">
    <property type="protein sequence ID" value="GGD53865.1"/>
    <property type="molecule type" value="Genomic_DNA"/>
</dbReference>
<proteinExistence type="predicted"/>
<gene>
    <name evidence="2" type="ORF">GCM10011514_17560</name>
</gene>
<dbReference type="GO" id="GO:0006313">
    <property type="term" value="P:DNA transposition"/>
    <property type="evidence" value="ECO:0007669"/>
    <property type="project" value="InterPro"/>
</dbReference>
<dbReference type="Proteomes" id="UP000609064">
    <property type="component" value="Unassembled WGS sequence"/>
</dbReference>
<dbReference type="Pfam" id="PF01797">
    <property type="entry name" value="Y1_Tnp"/>
    <property type="match status" value="1"/>
</dbReference>
<name>A0A916YPP0_9BACT</name>
<dbReference type="GO" id="GO:0004803">
    <property type="term" value="F:transposase activity"/>
    <property type="evidence" value="ECO:0007669"/>
    <property type="project" value="InterPro"/>
</dbReference>
<evidence type="ECO:0000259" key="1">
    <source>
        <dbReference type="SMART" id="SM01321"/>
    </source>
</evidence>
<dbReference type="AlphaFoldDB" id="A0A916YPP0"/>
<evidence type="ECO:0000313" key="2">
    <source>
        <dbReference type="EMBL" id="GGD53865.1"/>
    </source>
</evidence>
<dbReference type="SMART" id="SM01321">
    <property type="entry name" value="Y1_Tnp"/>
    <property type="match status" value="1"/>
</dbReference>
<dbReference type="Gene3D" id="3.30.70.1290">
    <property type="entry name" value="Transposase IS200-like"/>
    <property type="match status" value="1"/>
</dbReference>
<reference evidence="2" key="1">
    <citation type="journal article" date="2014" name="Int. J. Syst. Evol. Microbiol.">
        <title>Complete genome sequence of Corynebacterium casei LMG S-19264T (=DSM 44701T), isolated from a smear-ripened cheese.</title>
        <authorList>
            <consortium name="US DOE Joint Genome Institute (JGI-PGF)"/>
            <person name="Walter F."/>
            <person name="Albersmeier A."/>
            <person name="Kalinowski J."/>
            <person name="Ruckert C."/>
        </authorList>
    </citation>
    <scope>NUCLEOTIDE SEQUENCE</scope>
    <source>
        <strain evidence="2">CGMCC 1.15958</strain>
    </source>
</reference>
<evidence type="ECO:0000313" key="3">
    <source>
        <dbReference type="Proteomes" id="UP000609064"/>
    </source>
</evidence>
<dbReference type="RefSeq" id="WP_188765690.1">
    <property type="nucleotide sequence ID" value="NZ_BMKK01000003.1"/>
</dbReference>
<dbReference type="NCBIfam" id="NF033573">
    <property type="entry name" value="transpos_IS200"/>
    <property type="match status" value="1"/>
</dbReference>
<dbReference type="SUPFAM" id="SSF143422">
    <property type="entry name" value="Transposase IS200-like"/>
    <property type="match status" value="1"/>
</dbReference>
<keyword evidence="3" id="KW-1185">Reference proteome</keyword>
<feature type="domain" description="Transposase IS200-like" evidence="1">
    <location>
        <begin position="5"/>
        <end position="119"/>
    </location>
</feature>
<dbReference type="PANTHER" id="PTHR33360:SF2">
    <property type="entry name" value="TRANSPOSASE FOR INSERTION SEQUENCE ELEMENT IS200"/>
    <property type="match status" value="1"/>
</dbReference>
<sequence length="153" mass="18246">MANTFTQIHLHLIFAVKFRQSQIQREWKDKLYKYTTGIIQNNGHKVLIINGMADHIHILIGFRSTQALADLMRDIKQMTSLWINENKLTKGKFAWQEGYAAFSYGQSQLPTIIKYIENQEEHHKKRTFLEEYKGFLKLFDIEFDEKYIFKDPE</sequence>